<keyword evidence="6 7" id="KW-0472">Membrane</keyword>
<protein>
    <recommendedName>
        <fullName evidence="7">Sec-independent protein translocase protein TatC</fullName>
    </recommendedName>
</protein>
<dbReference type="HAMAP" id="MF_00902">
    <property type="entry name" value="TatC"/>
    <property type="match status" value="1"/>
</dbReference>
<dbReference type="Proteomes" id="UP000373149">
    <property type="component" value="Unassembled WGS sequence"/>
</dbReference>
<dbReference type="InterPro" id="IPR002033">
    <property type="entry name" value="TatC"/>
</dbReference>
<evidence type="ECO:0000256" key="8">
    <source>
        <dbReference type="SAM" id="MobiDB-lite"/>
    </source>
</evidence>
<keyword evidence="5 7" id="KW-0811">Translocation</keyword>
<dbReference type="Pfam" id="PF00902">
    <property type="entry name" value="TatC"/>
    <property type="match status" value="1"/>
</dbReference>
<dbReference type="GO" id="GO:0009977">
    <property type="term" value="F:proton motive force dependent protein transmembrane transporter activity"/>
    <property type="evidence" value="ECO:0007669"/>
    <property type="project" value="TreeGrafter"/>
</dbReference>
<gene>
    <name evidence="7 9" type="primary">tatC</name>
    <name evidence="9" type="ORF">FPZ41_17065</name>
</gene>
<keyword evidence="10" id="KW-1185">Reference proteome</keyword>
<keyword evidence="4 7" id="KW-1133">Transmembrane helix</keyword>
<evidence type="ECO:0000313" key="10">
    <source>
        <dbReference type="Proteomes" id="UP000373149"/>
    </source>
</evidence>
<organism evidence="9 10">
    <name type="scientific">Streptomyces acidicola</name>
    <dbReference type="NCBI Taxonomy" id="2596892"/>
    <lineage>
        <taxon>Bacteria</taxon>
        <taxon>Bacillati</taxon>
        <taxon>Actinomycetota</taxon>
        <taxon>Actinomycetes</taxon>
        <taxon>Kitasatosporales</taxon>
        <taxon>Streptomycetaceae</taxon>
        <taxon>Streptomyces</taxon>
    </lineage>
</organism>
<evidence type="ECO:0000256" key="5">
    <source>
        <dbReference type="ARBA" id="ARBA00023010"/>
    </source>
</evidence>
<comment type="subunit">
    <text evidence="7">The Tat system comprises two distinct complexes: a TatABC complex, containing multiple copies of TatA, TatB and TatC subunits, and a separate TatA complex, containing only TatA subunits. Substrates initially bind to the TatABC complex, which probably triggers association of the separate TatA complex to form the active translocon.</text>
</comment>
<keyword evidence="3 7" id="KW-0653">Protein transport</keyword>
<feature type="region of interest" description="Disordered" evidence="8">
    <location>
        <begin position="268"/>
        <end position="324"/>
    </location>
</feature>
<comment type="caution">
    <text evidence="9">The sequence shown here is derived from an EMBL/GenBank/DDBJ whole genome shotgun (WGS) entry which is preliminary data.</text>
</comment>
<feature type="transmembrane region" description="Helical" evidence="7">
    <location>
        <begin position="29"/>
        <end position="47"/>
    </location>
</feature>
<comment type="subcellular location">
    <subcellularLocation>
        <location evidence="7">Cell membrane</location>
        <topology evidence="7">Multi-pass membrane protein</topology>
    </subcellularLocation>
    <subcellularLocation>
        <location evidence="1">Membrane</location>
        <topology evidence="1">Multi-pass membrane protein</topology>
    </subcellularLocation>
</comment>
<dbReference type="NCBIfam" id="TIGR00945">
    <property type="entry name" value="tatC"/>
    <property type="match status" value="1"/>
</dbReference>
<evidence type="ECO:0000256" key="7">
    <source>
        <dbReference type="HAMAP-Rule" id="MF_00902"/>
    </source>
</evidence>
<evidence type="ECO:0000256" key="6">
    <source>
        <dbReference type="ARBA" id="ARBA00023136"/>
    </source>
</evidence>
<dbReference type="GO" id="GO:0043953">
    <property type="term" value="P:protein transport by the Tat complex"/>
    <property type="evidence" value="ECO:0007669"/>
    <property type="project" value="UniProtKB-UniRule"/>
</dbReference>
<dbReference type="PRINTS" id="PR01840">
    <property type="entry name" value="TATCFAMILY"/>
</dbReference>
<dbReference type="GO" id="GO:0033281">
    <property type="term" value="C:TAT protein transport complex"/>
    <property type="evidence" value="ECO:0007669"/>
    <property type="project" value="UniProtKB-UniRule"/>
</dbReference>
<accession>A0A5N8WRZ1</accession>
<dbReference type="AlphaFoldDB" id="A0A5N8WRZ1"/>
<evidence type="ECO:0000313" key="9">
    <source>
        <dbReference type="EMBL" id="MPY50180.1"/>
    </source>
</evidence>
<proteinExistence type="inferred from homology"/>
<dbReference type="PANTHER" id="PTHR30371">
    <property type="entry name" value="SEC-INDEPENDENT PROTEIN TRANSLOCASE PROTEIN TATC"/>
    <property type="match status" value="1"/>
</dbReference>
<dbReference type="RefSeq" id="WP_152863514.1">
    <property type="nucleotide sequence ID" value="NZ_VMNX01000055.1"/>
</dbReference>
<dbReference type="PANTHER" id="PTHR30371:SF0">
    <property type="entry name" value="SEC-INDEPENDENT PROTEIN TRANSLOCASE PROTEIN TATC, CHLOROPLASTIC-RELATED"/>
    <property type="match status" value="1"/>
</dbReference>
<feature type="transmembrane region" description="Helical" evidence="7">
    <location>
        <begin position="240"/>
        <end position="262"/>
    </location>
</feature>
<feature type="transmembrane region" description="Helical" evidence="7">
    <location>
        <begin position="216"/>
        <end position="234"/>
    </location>
</feature>
<evidence type="ECO:0000256" key="4">
    <source>
        <dbReference type="ARBA" id="ARBA00022989"/>
    </source>
</evidence>
<evidence type="ECO:0000256" key="2">
    <source>
        <dbReference type="ARBA" id="ARBA00022692"/>
    </source>
</evidence>
<name>A0A5N8WRZ1_9ACTN</name>
<keyword evidence="7" id="KW-1003">Cell membrane</keyword>
<dbReference type="EMBL" id="VMNX01000055">
    <property type="protein sequence ID" value="MPY50180.1"/>
    <property type="molecule type" value="Genomic_DNA"/>
</dbReference>
<dbReference type="GO" id="GO:0065002">
    <property type="term" value="P:intracellular protein transmembrane transport"/>
    <property type="evidence" value="ECO:0007669"/>
    <property type="project" value="TreeGrafter"/>
</dbReference>
<comment type="similarity">
    <text evidence="7">Belongs to the TatC family.</text>
</comment>
<reference evidence="9 10" key="1">
    <citation type="submission" date="2019-09" db="EMBL/GenBank/DDBJ databases">
        <authorList>
            <person name="Duangmal K."/>
            <person name="Teo W.F.A."/>
            <person name="Lipun K."/>
        </authorList>
    </citation>
    <scope>NUCLEOTIDE SEQUENCE [LARGE SCALE GENOMIC DNA]</scope>
    <source>
        <strain evidence="9 10">K1PN6</strain>
    </source>
</reference>
<sequence length="324" mass="34976">MLKSARNTEKDPEGRMPLAEHLRELRNRLAKAMLAIVAITVVAAFFYNDIINFLTKPILDSVGCGKTFEELASAANSNDTQSCARITINGLLAPFTLALQVSLMAGVVFASPVWLYQLWAFVAPGLHRSEKKYAYGFVFTGAPLFLGGGYFAYRVLPTTATVLIEFTPSGVDNLLPLDDLLQLVTRMVVVFGLSFELPLLLIMLNLTGVLTGQRMLGWWRGMIMGITVFAAVATPSTDPISMLALAGPIWILYFGAVAFSLLNDRRKSRREASGPGDDEASDLDLTPGDIGEIESVSANRALPEGTGTGTGTGTDRVNGYDDVT</sequence>
<evidence type="ECO:0000256" key="3">
    <source>
        <dbReference type="ARBA" id="ARBA00022927"/>
    </source>
</evidence>
<feature type="transmembrane region" description="Helical" evidence="7">
    <location>
        <begin position="97"/>
        <end position="121"/>
    </location>
</feature>
<feature type="transmembrane region" description="Helical" evidence="7">
    <location>
        <begin position="133"/>
        <end position="153"/>
    </location>
</feature>
<keyword evidence="2 7" id="KW-0812">Transmembrane</keyword>
<feature type="transmembrane region" description="Helical" evidence="7">
    <location>
        <begin position="183"/>
        <end position="204"/>
    </location>
</feature>
<evidence type="ECO:0000256" key="1">
    <source>
        <dbReference type="ARBA" id="ARBA00004141"/>
    </source>
</evidence>
<keyword evidence="7" id="KW-0813">Transport</keyword>
<comment type="function">
    <text evidence="7">Part of the twin-arginine translocation (Tat) system that transports large folded proteins containing a characteristic twin-arginine motif in their signal peptide across membranes. Together with TatB, TatC is part of a receptor directly interacting with Tat signal peptides.</text>
</comment>